<name>A0A8T1NP88_CARIL</name>
<proteinExistence type="predicted"/>
<reference evidence="2" key="1">
    <citation type="submission" date="2020-12" db="EMBL/GenBank/DDBJ databases">
        <title>WGS assembly of Carya illinoinensis cv. Pawnee.</title>
        <authorList>
            <person name="Platts A."/>
            <person name="Shu S."/>
            <person name="Wright S."/>
            <person name="Barry K."/>
            <person name="Edger P."/>
            <person name="Pires J.C."/>
            <person name="Schmutz J."/>
        </authorList>
    </citation>
    <scope>NUCLEOTIDE SEQUENCE</scope>
    <source>
        <tissue evidence="2">Leaf</tissue>
    </source>
</reference>
<dbReference type="EMBL" id="CM031821">
    <property type="protein sequence ID" value="KAG6630697.1"/>
    <property type="molecule type" value="Genomic_DNA"/>
</dbReference>
<sequence length="190" mass="21637">MSMSMADNGQEMQRPEGYPSGEEIEASTSNSESSSVRNWRFFATSNDLSLLESGLLQRDIDEFVYGINSNRFQEKLGKPLMDPKLVSVLEYFWELFVQKREVFMNIFPELLQHEVVKLLEKFETVIAQVKMDRTMKARVLQRSLSIDSPRPMSVGGDRDSPSKLEYFRIRTVSTDGGAPQGDDPKGTRGK</sequence>
<evidence type="ECO:0000256" key="1">
    <source>
        <dbReference type="SAM" id="MobiDB-lite"/>
    </source>
</evidence>
<keyword evidence="3" id="KW-1185">Reference proteome</keyword>
<dbReference type="PANTHER" id="PTHR37725:SF1">
    <property type="match status" value="1"/>
</dbReference>
<comment type="caution">
    <text evidence="2">The sequence shown here is derived from an EMBL/GenBank/DDBJ whole genome shotgun (WGS) entry which is preliminary data.</text>
</comment>
<dbReference type="AlphaFoldDB" id="A0A8T1NP88"/>
<evidence type="ECO:0000313" key="3">
    <source>
        <dbReference type="Proteomes" id="UP000811609"/>
    </source>
</evidence>
<evidence type="ECO:0000313" key="2">
    <source>
        <dbReference type="EMBL" id="KAG6630697.1"/>
    </source>
</evidence>
<gene>
    <name evidence="2" type="ORF">CIPAW_13G036900</name>
</gene>
<dbReference type="PANTHER" id="PTHR37725">
    <property type="match status" value="1"/>
</dbReference>
<feature type="region of interest" description="Disordered" evidence="1">
    <location>
        <begin position="1"/>
        <end position="31"/>
    </location>
</feature>
<organism evidence="2 3">
    <name type="scientific">Carya illinoinensis</name>
    <name type="common">Pecan</name>
    <dbReference type="NCBI Taxonomy" id="32201"/>
    <lineage>
        <taxon>Eukaryota</taxon>
        <taxon>Viridiplantae</taxon>
        <taxon>Streptophyta</taxon>
        <taxon>Embryophyta</taxon>
        <taxon>Tracheophyta</taxon>
        <taxon>Spermatophyta</taxon>
        <taxon>Magnoliopsida</taxon>
        <taxon>eudicotyledons</taxon>
        <taxon>Gunneridae</taxon>
        <taxon>Pentapetalae</taxon>
        <taxon>rosids</taxon>
        <taxon>fabids</taxon>
        <taxon>Fagales</taxon>
        <taxon>Juglandaceae</taxon>
        <taxon>Carya</taxon>
    </lineage>
</organism>
<protein>
    <submittedName>
        <fullName evidence="2">Uncharacterized protein</fullName>
    </submittedName>
</protein>
<feature type="compositionally biased region" description="Polar residues" evidence="1">
    <location>
        <begin position="1"/>
        <end position="11"/>
    </location>
</feature>
<accession>A0A8T1NP88</accession>
<dbReference type="OrthoDB" id="1623146at2759"/>
<dbReference type="Proteomes" id="UP000811609">
    <property type="component" value="Chromosome 13"/>
</dbReference>
<feature type="region of interest" description="Disordered" evidence="1">
    <location>
        <begin position="171"/>
        <end position="190"/>
    </location>
</feature>